<dbReference type="KEGG" id="vg:55605599"/>
<evidence type="ECO:0000313" key="1">
    <source>
        <dbReference type="EMBL" id="ATN95064.1"/>
    </source>
</evidence>
<dbReference type="EMBL" id="MF974397">
    <property type="protein sequence ID" value="ATN95064.1"/>
    <property type="molecule type" value="Genomic_DNA"/>
</dbReference>
<organism evidence="1 2">
    <name type="scientific">Leptospira phage LE4</name>
    <dbReference type="NCBI Taxonomy" id="2041383"/>
    <lineage>
        <taxon>Viruses</taxon>
        <taxon>Duplodnaviria</taxon>
        <taxon>Heunggongvirae</taxon>
        <taxon>Uroviricota</taxon>
        <taxon>Caudoviricetes</taxon>
        <taxon>Nylescharonvirus</taxon>
        <taxon>Nylescharonvirus LE4</taxon>
    </lineage>
</organism>
<evidence type="ECO:0000313" key="2">
    <source>
        <dbReference type="Proteomes" id="UP000259796"/>
    </source>
</evidence>
<accession>A0A343LEF4</accession>
<dbReference type="GeneID" id="55605599"/>
<name>A0A343LEF4_9CAUD</name>
<reference evidence="1 2" key="1">
    <citation type="journal article" date="2018" name="Sci. Rep.">
        <title>Characterization of LE3 and LE4, the only lytic phages known to infect the spirochete Leptospira.</title>
        <authorList>
            <person name="Schiettekatte O."/>
            <person name="Vincent A.T."/>
            <person name="Malosse C."/>
            <person name="Lechat P."/>
            <person name="Chamot-Rooke J."/>
            <person name="Veyrier F.J."/>
            <person name="Picardeau M."/>
            <person name="Bourhy P."/>
        </authorList>
    </citation>
    <scope>NUCLEOTIDE SEQUENCE [LARGE SCALE GENOMIC DNA]</scope>
</reference>
<protein>
    <submittedName>
        <fullName evidence="1">Uncharacterized protein</fullName>
    </submittedName>
</protein>
<proteinExistence type="predicted"/>
<keyword evidence="2" id="KW-1185">Reference proteome</keyword>
<sequence>MINLETKEKIDSVLIFSGEQESNEIPAHLIIFKNSKVVVCFETESFQFENINKVLEKYKVQTKDFYEANDLCEYWNCNEDGIEVPCK</sequence>
<dbReference type="RefSeq" id="YP_009835526.1">
    <property type="nucleotide sequence ID" value="NC_048679.1"/>
</dbReference>
<dbReference type="Proteomes" id="UP000259796">
    <property type="component" value="Segment"/>
</dbReference>